<keyword evidence="1" id="KW-1133">Transmembrane helix</keyword>
<protein>
    <submittedName>
        <fullName evidence="2">Cyclopropane-fatty-acyl-phospholipid synthase</fullName>
    </submittedName>
</protein>
<keyword evidence="3" id="KW-1185">Reference proteome</keyword>
<dbReference type="PANTHER" id="PTHR43667">
    <property type="entry name" value="CYCLOPROPANE-FATTY-ACYL-PHOSPHOLIPID SYNTHASE"/>
    <property type="match status" value="1"/>
</dbReference>
<feature type="transmembrane region" description="Helical" evidence="1">
    <location>
        <begin position="644"/>
        <end position="667"/>
    </location>
</feature>
<feature type="transmembrane region" description="Helical" evidence="1">
    <location>
        <begin position="612"/>
        <end position="632"/>
    </location>
</feature>
<dbReference type="EMBL" id="LNIX01000001">
    <property type="protein sequence ID" value="OXA64773.1"/>
    <property type="molecule type" value="Genomic_DNA"/>
</dbReference>
<evidence type="ECO:0000313" key="3">
    <source>
        <dbReference type="Proteomes" id="UP000198287"/>
    </source>
</evidence>
<dbReference type="AlphaFoldDB" id="A0A226F4R4"/>
<dbReference type="PANTHER" id="PTHR43667:SF2">
    <property type="entry name" value="FATTY ACID C-METHYL TRANSFERASE"/>
    <property type="match status" value="1"/>
</dbReference>
<dbReference type="SUPFAM" id="SSF53335">
    <property type="entry name" value="S-adenosyl-L-methionine-dependent methyltransferases"/>
    <property type="match status" value="1"/>
</dbReference>
<comment type="caution">
    <text evidence="2">The sequence shown here is derived from an EMBL/GenBank/DDBJ whole genome shotgun (WGS) entry which is preliminary data.</text>
</comment>
<proteinExistence type="predicted"/>
<dbReference type="CDD" id="cd02440">
    <property type="entry name" value="AdoMet_MTases"/>
    <property type="match status" value="1"/>
</dbReference>
<dbReference type="OrthoDB" id="8300214at2759"/>
<dbReference type="InterPro" id="IPR029063">
    <property type="entry name" value="SAM-dependent_MTases_sf"/>
</dbReference>
<dbReference type="STRING" id="158441.A0A226F4R4"/>
<sequence length="740" mass="83662">MYHLSTYFFWLLILWIRLYRWVEFQVLKVLRNPINKIISAQASKHGIVINGQDHCMQNIKSEEIIYLTVRNPNTFITIINQGSIGLGETYMKKWWDCGEGNEEEIFLKVFNLTEGLKPHPMLRLTDWITVRAKDTPWETGLETGWITSFGKDFFTAGLGPCSNFVAGIYSNGNTNMETAQLEGFKYLADKLQLTPGMKVLELGCGYGGLAHFLADNYKVNVTGVTNSREEACKAKEKRNNSKVEIIESDFRELPDSYMGIFDRVICVHMMEHLGGPANYAGFFRSAAKFLKSGGLFVVQSYVMDRKPPLRIDPFTRKYMARCSVVPELNEVVEAVRDNFYLESLDNLGQNLVPFFSAVEKNVNLAWPLLSKNPFMYNDKLRRLVKSESLGQIRAFKFQCVLCALYTTALATNLFFGPLTVVEKCQGSVFVILHLLGSIARWNFGVENSQAQVLNAFIDIEESVMQGLSPVPLSLGEKSMMGMIRLASVSIILIPTLQFVLFMFAPCSPPFILSALTSCKEIQENLSCGFGHGYQIGLHLFEVWMTLHMFYSSGMAVFYVFIVGTVCILRYVRLLEKEGAQIETERDKDHWLRIYRSAQLLEKLFNAYIADRIGPAILFCIPGIQLIGQYVTISHHSSIAMPGYLVFPLMGIDAGIFNVVVVSLASSIHGLSRKVLRSVTDRVMKLDIKRKVAKREFRACCNFKVKFGSNFIDRGTTLMIQNFCTNQTASLSLIQSNRQGL</sequence>
<dbReference type="Gene3D" id="3.40.50.150">
    <property type="entry name" value="Vaccinia Virus protein VP39"/>
    <property type="match status" value="1"/>
</dbReference>
<evidence type="ECO:0000256" key="1">
    <source>
        <dbReference type="SAM" id="Phobius"/>
    </source>
</evidence>
<dbReference type="InterPro" id="IPR050723">
    <property type="entry name" value="CFA/CMAS"/>
</dbReference>
<dbReference type="Proteomes" id="UP000198287">
    <property type="component" value="Unassembled WGS sequence"/>
</dbReference>
<reference evidence="2 3" key="1">
    <citation type="submission" date="2015-12" db="EMBL/GenBank/DDBJ databases">
        <title>The genome of Folsomia candida.</title>
        <authorList>
            <person name="Faddeeva A."/>
            <person name="Derks M.F."/>
            <person name="Anvar Y."/>
            <person name="Smit S."/>
            <person name="Van Straalen N."/>
            <person name="Roelofs D."/>
        </authorList>
    </citation>
    <scope>NUCLEOTIDE SEQUENCE [LARGE SCALE GENOMIC DNA]</scope>
    <source>
        <strain evidence="2 3">VU population</strain>
        <tissue evidence="2">Whole body</tissue>
    </source>
</reference>
<keyword evidence="1" id="KW-0472">Membrane</keyword>
<accession>A0A226F4R4</accession>
<name>A0A226F4R4_FOLCA</name>
<organism evidence="2 3">
    <name type="scientific">Folsomia candida</name>
    <name type="common">Springtail</name>
    <dbReference type="NCBI Taxonomy" id="158441"/>
    <lineage>
        <taxon>Eukaryota</taxon>
        <taxon>Metazoa</taxon>
        <taxon>Ecdysozoa</taxon>
        <taxon>Arthropoda</taxon>
        <taxon>Hexapoda</taxon>
        <taxon>Collembola</taxon>
        <taxon>Entomobryomorpha</taxon>
        <taxon>Isotomoidea</taxon>
        <taxon>Isotomidae</taxon>
        <taxon>Proisotominae</taxon>
        <taxon>Folsomia</taxon>
    </lineage>
</organism>
<feature type="transmembrane region" description="Helical" evidence="1">
    <location>
        <begin position="482"/>
        <end position="504"/>
    </location>
</feature>
<gene>
    <name evidence="2" type="ORF">Fcan01_01085</name>
</gene>
<dbReference type="Pfam" id="PF02353">
    <property type="entry name" value="CMAS"/>
    <property type="match status" value="1"/>
</dbReference>
<evidence type="ECO:0000313" key="2">
    <source>
        <dbReference type="EMBL" id="OXA64773.1"/>
    </source>
</evidence>
<keyword evidence="1" id="KW-0812">Transmembrane</keyword>
<feature type="transmembrane region" description="Helical" evidence="1">
    <location>
        <begin position="548"/>
        <end position="571"/>
    </location>
</feature>